<feature type="transmembrane region" description="Helical" evidence="1">
    <location>
        <begin position="144"/>
        <end position="163"/>
    </location>
</feature>
<keyword evidence="1" id="KW-1133">Transmembrane helix</keyword>
<dbReference type="EMBL" id="MU005586">
    <property type="protein sequence ID" value="KAF2682561.1"/>
    <property type="molecule type" value="Genomic_DNA"/>
</dbReference>
<dbReference type="Proteomes" id="UP000799291">
    <property type="component" value="Unassembled WGS sequence"/>
</dbReference>
<sequence length="195" mass="22157">MPFSLATSSCSAALTVHVPSPLLLLPTKLWTDLLSTSVCEYEHFRYQFRCRCLWQGSSCRLDTHRRAWTSSFEPTATPAAALQKLLTVGPLTSVQILNEYYGQILDYNGYLKAVYQLAPGALDRAKELDAKRANGDVLGPLHGIPVLLKASITNLLFLGGWALKKRHRLPRRMYQSWKYFLLPEPSFWAKPRFQK</sequence>
<proteinExistence type="predicted"/>
<organism evidence="3 4">
    <name type="scientific">Lentithecium fluviatile CBS 122367</name>
    <dbReference type="NCBI Taxonomy" id="1168545"/>
    <lineage>
        <taxon>Eukaryota</taxon>
        <taxon>Fungi</taxon>
        <taxon>Dikarya</taxon>
        <taxon>Ascomycota</taxon>
        <taxon>Pezizomycotina</taxon>
        <taxon>Dothideomycetes</taxon>
        <taxon>Pleosporomycetidae</taxon>
        <taxon>Pleosporales</taxon>
        <taxon>Massarineae</taxon>
        <taxon>Lentitheciaceae</taxon>
        <taxon>Lentithecium</taxon>
    </lineage>
</organism>
<keyword evidence="4" id="KW-1185">Reference proteome</keyword>
<feature type="domain" description="Amidase" evidence="2">
    <location>
        <begin position="96"/>
        <end position="152"/>
    </location>
</feature>
<evidence type="ECO:0000259" key="2">
    <source>
        <dbReference type="Pfam" id="PF01425"/>
    </source>
</evidence>
<accession>A0A6G1IX95</accession>
<dbReference type="InterPro" id="IPR036928">
    <property type="entry name" value="AS_sf"/>
</dbReference>
<dbReference type="Pfam" id="PF01425">
    <property type="entry name" value="Amidase"/>
    <property type="match status" value="1"/>
</dbReference>
<reference evidence="3" key="1">
    <citation type="journal article" date="2020" name="Stud. Mycol.">
        <title>101 Dothideomycetes genomes: a test case for predicting lifestyles and emergence of pathogens.</title>
        <authorList>
            <person name="Haridas S."/>
            <person name="Albert R."/>
            <person name="Binder M."/>
            <person name="Bloem J."/>
            <person name="Labutti K."/>
            <person name="Salamov A."/>
            <person name="Andreopoulos B."/>
            <person name="Baker S."/>
            <person name="Barry K."/>
            <person name="Bills G."/>
            <person name="Bluhm B."/>
            <person name="Cannon C."/>
            <person name="Castanera R."/>
            <person name="Culley D."/>
            <person name="Daum C."/>
            <person name="Ezra D."/>
            <person name="Gonzalez J."/>
            <person name="Henrissat B."/>
            <person name="Kuo A."/>
            <person name="Liang C."/>
            <person name="Lipzen A."/>
            <person name="Lutzoni F."/>
            <person name="Magnuson J."/>
            <person name="Mondo S."/>
            <person name="Nolan M."/>
            <person name="Ohm R."/>
            <person name="Pangilinan J."/>
            <person name="Park H.-J."/>
            <person name="Ramirez L."/>
            <person name="Alfaro M."/>
            <person name="Sun H."/>
            <person name="Tritt A."/>
            <person name="Yoshinaga Y."/>
            <person name="Zwiers L.-H."/>
            <person name="Turgeon B."/>
            <person name="Goodwin S."/>
            <person name="Spatafora J."/>
            <person name="Crous P."/>
            <person name="Grigoriev I."/>
        </authorList>
    </citation>
    <scope>NUCLEOTIDE SEQUENCE</scope>
    <source>
        <strain evidence="3">CBS 122367</strain>
    </source>
</reference>
<evidence type="ECO:0000313" key="4">
    <source>
        <dbReference type="Proteomes" id="UP000799291"/>
    </source>
</evidence>
<protein>
    <recommendedName>
        <fullName evidence="2">Amidase domain-containing protein</fullName>
    </recommendedName>
</protein>
<dbReference type="Gene3D" id="3.90.1300.10">
    <property type="entry name" value="Amidase signature (AS) domain"/>
    <property type="match status" value="1"/>
</dbReference>
<dbReference type="PANTHER" id="PTHR42678">
    <property type="entry name" value="AMIDASE"/>
    <property type="match status" value="1"/>
</dbReference>
<dbReference type="AlphaFoldDB" id="A0A6G1IX95"/>
<dbReference type="SUPFAM" id="SSF75304">
    <property type="entry name" value="Amidase signature (AS) enzymes"/>
    <property type="match status" value="1"/>
</dbReference>
<evidence type="ECO:0000256" key="1">
    <source>
        <dbReference type="SAM" id="Phobius"/>
    </source>
</evidence>
<keyword evidence="1" id="KW-0812">Transmembrane</keyword>
<keyword evidence="1" id="KW-0472">Membrane</keyword>
<dbReference type="OrthoDB" id="566138at2759"/>
<dbReference type="PANTHER" id="PTHR42678:SF34">
    <property type="entry name" value="OS04G0183300 PROTEIN"/>
    <property type="match status" value="1"/>
</dbReference>
<gene>
    <name evidence="3" type="ORF">K458DRAFT_52056</name>
</gene>
<evidence type="ECO:0000313" key="3">
    <source>
        <dbReference type="EMBL" id="KAF2682561.1"/>
    </source>
</evidence>
<name>A0A6G1IX95_9PLEO</name>
<dbReference type="InterPro" id="IPR023631">
    <property type="entry name" value="Amidase_dom"/>
</dbReference>